<evidence type="ECO:0000256" key="7">
    <source>
        <dbReference type="ARBA" id="ARBA00022801"/>
    </source>
</evidence>
<dbReference type="GO" id="GO:0004181">
    <property type="term" value="F:metallocarboxypeptidase activity"/>
    <property type="evidence" value="ECO:0007669"/>
    <property type="project" value="InterPro"/>
</dbReference>
<dbReference type="WBParaSite" id="ALUE_0000597701-mRNA-1">
    <property type="protein sequence ID" value="ALUE_0000597701-mRNA-1"/>
    <property type="gene ID" value="ALUE_0000597701"/>
</dbReference>
<protein>
    <submittedName>
        <fullName evidence="14">Peptidase_M14 domain-containing protein</fullName>
    </submittedName>
</protein>
<organism evidence="13 14">
    <name type="scientific">Ascaris lumbricoides</name>
    <name type="common">Giant roundworm</name>
    <dbReference type="NCBI Taxonomy" id="6252"/>
    <lineage>
        <taxon>Eukaryota</taxon>
        <taxon>Metazoa</taxon>
        <taxon>Ecdysozoa</taxon>
        <taxon>Nematoda</taxon>
        <taxon>Chromadorea</taxon>
        <taxon>Rhabditida</taxon>
        <taxon>Spirurina</taxon>
        <taxon>Ascaridomorpha</taxon>
        <taxon>Ascaridoidea</taxon>
        <taxon>Ascarididae</taxon>
        <taxon>Ascaris</taxon>
    </lineage>
</organism>
<evidence type="ECO:0000256" key="3">
    <source>
        <dbReference type="ARBA" id="ARBA00022645"/>
    </source>
</evidence>
<evidence type="ECO:0000313" key="13">
    <source>
        <dbReference type="Proteomes" id="UP000036681"/>
    </source>
</evidence>
<dbReference type="InterPro" id="IPR057246">
    <property type="entry name" value="CARBOXYPEPT_ZN_1"/>
</dbReference>
<dbReference type="PANTHER" id="PTHR11705:SF149">
    <property type="entry name" value="SHKT DOMAIN-CONTAINING PROTEIN"/>
    <property type="match status" value="1"/>
</dbReference>
<comment type="similarity">
    <text evidence="2 11">Belongs to the peptidase M14 family.</text>
</comment>
<evidence type="ECO:0000256" key="2">
    <source>
        <dbReference type="ARBA" id="ARBA00005988"/>
    </source>
</evidence>
<dbReference type="SUPFAM" id="SSF54897">
    <property type="entry name" value="Protease propeptides/inhibitors"/>
    <property type="match status" value="1"/>
</dbReference>
<evidence type="ECO:0000313" key="14">
    <source>
        <dbReference type="WBParaSite" id="ALUE_0000597701-mRNA-1"/>
    </source>
</evidence>
<accession>A0A0M3HTK0</accession>
<dbReference type="InterPro" id="IPR003146">
    <property type="entry name" value="M14A_act_pep"/>
</dbReference>
<evidence type="ECO:0000259" key="12">
    <source>
        <dbReference type="PROSITE" id="PS52035"/>
    </source>
</evidence>
<dbReference type="PRINTS" id="PR00765">
    <property type="entry name" value="CRBOXYPTASEA"/>
</dbReference>
<dbReference type="SUPFAM" id="SSF53187">
    <property type="entry name" value="Zn-dependent exopeptidases"/>
    <property type="match status" value="1"/>
</dbReference>
<dbReference type="Gene3D" id="3.40.630.10">
    <property type="entry name" value="Zn peptidases"/>
    <property type="match status" value="1"/>
</dbReference>
<keyword evidence="7" id="KW-0378">Hydrolase</keyword>
<evidence type="ECO:0000256" key="11">
    <source>
        <dbReference type="PROSITE-ProRule" id="PRU01379"/>
    </source>
</evidence>
<keyword evidence="4" id="KW-0645">Protease</keyword>
<keyword evidence="9" id="KW-0482">Metalloprotease</keyword>
<dbReference type="Proteomes" id="UP000036681">
    <property type="component" value="Unplaced"/>
</dbReference>
<dbReference type="Pfam" id="PF00246">
    <property type="entry name" value="Peptidase_M14"/>
    <property type="match status" value="1"/>
</dbReference>
<evidence type="ECO:0000256" key="1">
    <source>
        <dbReference type="ARBA" id="ARBA00001947"/>
    </source>
</evidence>
<name>A0A0M3HTK0_ASCLU</name>
<sequence length="241" mass="27710">MRTCGTVPKWARGVQERACRAAHFNCIRSTIVHQVDSEKSRRRVHCSLSSTPTVCLEDELLDEVANRSLLRFIASAAPRYHIRRCCKLDFWKEPSVSGEQVHVMVSESIKEKFLDLLSDWNITFSLMIDDVEKKISMQKKASEKMKQLNWLHDAPFGKISFNLGRYHSFAEIINYLNALAVTYPDRVRVMPIGTTHEGRQIPLIKVGRPSEYRKPAIWIDGGIHAREWVSPAVVLYMIDQV</sequence>
<evidence type="ECO:0000256" key="9">
    <source>
        <dbReference type="ARBA" id="ARBA00023049"/>
    </source>
</evidence>
<dbReference type="PANTHER" id="PTHR11705">
    <property type="entry name" value="PROTEASE FAMILY M14 CARBOXYPEPTIDASE A,B"/>
    <property type="match status" value="1"/>
</dbReference>
<keyword evidence="6" id="KW-0732">Signal</keyword>
<evidence type="ECO:0000256" key="8">
    <source>
        <dbReference type="ARBA" id="ARBA00022833"/>
    </source>
</evidence>
<keyword evidence="3" id="KW-0121">Carboxypeptidase</keyword>
<dbReference type="GO" id="GO:0008270">
    <property type="term" value="F:zinc ion binding"/>
    <property type="evidence" value="ECO:0007669"/>
    <property type="project" value="InterPro"/>
</dbReference>
<dbReference type="PROSITE" id="PS52035">
    <property type="entry name" value="PEPTIDASE_M14"/>
    <property type="match status" value="1"/>
</dbReference>
<evidence type="ECO:0000256" key="6">
    <source>
        <dbReference type="ARBA" id="ARBA00022729"/>
    </source>
</evidence>
<dbReference type="FunFam" id="3.40.630.10:FF:000084">
    <property type="entry name" value="Carboxypeptidase B2"/>
    <property type="match status" value="1"/>
</dbReference>
<evidence type="ECO:0000256" key="10">
    <source>
        <dbReference type="ARBA" id="ARBA00023157"/>
    </source>
</evidence>
<dbReference type="AlphaFoldDB" id="A0A0M3HTK0"/>
<dbReference type="InterPro" id="IPR000834">
    <property type="entry name" value="Peptidase_M14"/>
</dbReference>
<feature type="domain" description="Peptidase M14" evidence="12">
    <location>
        <begin position="165"/>
        <end position="241"/>
    </location>
</feature>
<evidence type="ECO:0000256" key="4">
    <source>
        <dbReference type="ARBA" id="ARBA00022670"/>
    </source>
</evidence>
<dbReference type="InterPro" id="IPR036990">
    <property type="entry name" value="M14A-like_propep"/>
</dbReference>
<dbReference type="Gene3D" id="3.30.70.340">
    <property type="entry name" value="Metallocarboxypeptidase-like"/>
    <property type="match status" value="1"/>
</dbReference>
<reference evidence="14" key="1">
    <citation type="submission" date="2017-02" db="UniProtKB">
        <authorList>
            <consortium name="WormBaseParasite"/>
        </authorList>
    </citation>
    <scope>IDENTIFICATION</scope>
</reference>
<keyword evidence="10" id="KW-1015">Disulfide bond</keyword>
<keyword evidence="5" id="KW-0479">Metal-binding</keyword>
<evidence type="ECO:0000256" key="5">
    <source>
        <dbReference type="ARBA" id="ARBA00022723"/>
    </source>
</evidence>
<keyword evidence="13" id="KW-1185">Reference proteome</keyword>
<comment type="cofactor">
    <cofactor evidence="1">
        <name>Zn(2+)</name>
        <dbReference type="ChEBI" id="CHEBI:29105"/>
    </cofactor>
</comment>
<dbReference type="GO" id="GO:0005615">
    <property type="term" value="C:extracellular space"/>
    <property type="evidence" value="ECO:0007669"/>
    <property type="project" value="TreeGrafter"/>
</dbReference>
<comment type="caution">
    <text evidence="11">Lacks conserved residue(s) required for the propagation of feature annotation.</text>
</comment>
<dbReference type="Pfam" id="PF02244">
    <property type="entry name" value="Propep_M14"/>
    <property type="match status" value="1"/>
</dbReference>
<proteinExistence type="inferred from homology"/>
<keyword evidence="8" id="KW-0862">Zinc</keyword>
<dbReference type="PROSITE" id="PS00132">
    <property type="entry name" value="CARBOXYPEPT_ZN_1"/>
    <property type="match status" value="1"/>
</dbReference>
<dbReference type="GO" id="GO:0006508">
    <property type="term" value="P:proteolysis"/>
    <property type="evidence" value="ECO:0007669"/>
    <property type="project" value="UniProtKB-KW"/>
</dbReference>